<dbReference type="GO" id="GO:0016192">
    <property type="term" value="P:vesicle-mediated transport"/>
    <property type="evidence" value="ECO:0007669"/>
    <property type="project" value="InterPro"/>
</dbReference>
<dbReference type="PANTHER" id="PTHR47021">
    <property type="entry name" value="ADP-RIBOSYLATION FACTOR GTPASE-ACTIVATING PROTEIN AGD6-RELATED"/>
    <property type="match status" value="1"/>
</dbReference>
<dbReference type="PRINTS" id="PR00405">
    <property type="entry name" value="REVINTRACTNG"/>
</dbReference>
<evidence type="ECO:0000259" key="2">
    <source>
        <dbReference type="PROSITE" id="PS50115"/>
    </source>
</evidence>
<dbReference type="CDD" id="cd08830">
    <property type="entry name" value="ArfGap_ArfGap1"/>
    <property type="match status" value="1"/>
</dbReference>
<feature type="domain" description="Arf-GAP" evidence="2">
    <location>
        <begin position="4"/>
        <end position="119"/>
    </location>
</feature>
<dbReference type="Proteomes" id="UP001141552">
    <property type="component" value="Unassembled WGS sequence"/>
</dbReference>
<evidence type="ECO:0000256" key="1">
    <source>
        <dbReference type="PROSITE-ProRule" id="PRU00288"/>
    </source>
</evidence>
<reference evidence="3" key="2">
    <citation type="journal article" date="2023" name="Plants (Basel)">
        <title>Annotation of the Turnera subulata (Passifloraceae) Draft Genome Reveals the S-Locus Evolved after the Divergence of Turneroideae from Passifloroideae in a Stepwise Manner.</title>
        <authorList>
            <person name="Henning P.M."/>
            <person name="Roalson E.H."/>
            <person name="Mir W."/>
            <person name="McCubbin A.G."/>
            <person name="Shore J.S."/>
        </authorList>
    </citation>
    <scope>NUCLEOTIDE SEQUENCE</scope>
    <source>
        <strain evidence="3">F60SS</strain>
    </source>
</reference>
<evidence type="ECO:0000313" key="4">
    <source>
        <dbReference type="Proteomes" id="UP001141552"/>
    </source>
</evidence>
<dbReference type="InterPro" id="IPR037278">
    <property type="entry name" value="ARFGAP/RecO"/>
</dbReference>
<sequence>MAASRRLRDLQAQPGNKICVDCSQKNPPWASVSYGVFMCLECFGKHCGLDVQICCVRSVPMDSWSEIQIKKMEAIGSDKLNAFFAQYGIAKETDIAMETDIVAKYNTNAASVYRFGEVEIDRRRDDGGDPHPPPPTCHMSSSYWSTSVKGANRARAVTWRVHVSLQNMPNWVNSASILTLGDLNGIGINKYPNWMKCRSWEGKWNFL</sequence>
<comment type="caution">
    <text evidence="3">The sequence shown here is derived from an EMBL/GenBank/DDBJ whole genome shotgun (WGS) entry which is preliminary data.</text>
</comment>
<dbReference type="Gene3D" id="1.10.220.150">
    <property type="entry name" value="Arf GTPase activating protein"/>
    <property type="match status" value="1"/>
</dbReference>
<dbReference type="Pfam" id="PF01412">
    <property type="entry name" value="ArfGap"/>
    <property type="match status" value="1"/>
</dbReference>
<accession>A0A9Q0G6Y2</accession>
<protein>
    <recommendedName>
        <fullName evidence="2">Arf-GAP domain-containing protein</fullName>
    </recommendedName>
</protein>
<reference evidence="3" key="1">
    <citation type="submission" date="2022-02" db="EMBL/GenBank/DDBJ databases">
        <authorList>
            <person name="Henning P.M."/>
            <person name="McCubbin A.G."/>
            <person name="Shore J.S."/>
        </authorList>
    </citation>
    <scope>NUCLEOTIDE SEQUENCE</scope>
    <source>
        <strain evidence="3">F60SS</strain>
        <tissue evidence="3">Leaves</tissue>
    </source>
</reference>
<organism evidence="3 4">
    <name type="scientific">Turnera subulata</name>
    <dbReference type="NCBI Taxonomy" id="218843"/>
    <lineage>
        <taxon>Eukaryota</taxon>
        <taxon>Viridiplantae</taxon>
        <taxon>Streptophyta</taxon>
        <taxon>Embryophyta</taxon>
        <taxon>Tracheophyta</taxon>
        <taxon>Spermatophyta</taxon>
        <taxon>Magnoliopsida</taxon>
        <taxon>eudicotyledons</taxon>
        <taxon>Gunneridae</taxon>
        <taxon>Pentapetalae</taxon>
        <taxon>rosids</taxon>
        <taxon>fabids</taxon>
        <taxon>Malpighiales</taxon>
        <taxon>Passifloraceae</taxon>
        <taxon>Turnera</taxon>
    </lineage>
</organism>
<dbReference type="EMBL" id="JAKUCV010001883">
    <property type="protein sequence ID" value="KAJ4844713.1"/>
    <property type="molecule type" value="Genomic_DNA"/>
</dbReference>
<dbReference type="PROSITE" id="PS50115">
    <property type="entry name" value="ARFGAP"/>
    <property type="match status" value="1"/>
</dbReference>
<keyword evidence="1" id="KW-0479">Metal-binding</keyword>
<dbReference type="PANTHER" id="PTHR47021:SF4">
    <property type="entry name" value="ADP-RIBOSYLATION FACTOR GTPASE-ACTIVATING PROTEIN AGD6-RELATED"/>
    <property type="match status" value="1"/>
</dbReference>
<dbReference type="OrthoDB" id="10266696at2759"/>
<dbReference type="InterPro" id="IPR001164">
    <property type="entry name" value="ArfGAP_dom"/>
</dbReference>
<gene>
    <name evidence="3" type="ORF">Tsubulata_039522</name>
</gene>
<dbReference type="InterPro" id="IPR044519">
    <property type="entry name" value="ARF_GAP_AGD6/7"/>
</dbReference>
<proteinExistence type="predicted"/>
<dbReference type="GO" id="GO:0005096">
    <property type="term" value="F:GTPase activator activity"/>
    <property type="evidence" value="ECO:0007669"/>
    <property type="project" value="InterPro"/>
</dbReference>
<dbReference type="InterPro" id="IPR038508">
    <property type="entry name" value="ArfGAP_dom_sf"/>
</dbReference>
<dbReference type="GO" id="GO:0008270">
    <property type="term" value="F:zinc ion binding"/>
    <property type="evidence" value="ECO:0007669"/>
    <property type="project" value="UniProtKB-KW"/>
</dbReference>
<dbReference type="AlphaFoldDB" id="A0A9Q0G6Y2"/>
<evidence type="ECO:0000313" key="3">
    <source>
        <dbReference type="EMBL" id="KAJ4844713.1"/>
    </source>
</evidence>
<keyword evidence="4" id="KW-1185">Reference proteome</keyword>
<keyword evidence="1" id="KW-0862">Zinc</keyword>
<keyword evidence="1" id="KW-0863">Zinc-finger</keyword>
<dbReference type="SMART" id="SM00105">
    <property type="entry name" value="ArfGap"/>
    <property type="match status" value="1"/>
</dbReference>
<dbReference type="SUPFAM" id="SSF57863">
    <property type="entry name" value="ArfGap/RecO-like zinc finger"/>
    <property type="match status" value="1"/>
</dbReference>
<name>A0A9Q0G6Y2_9ROSI</name>